<proteinExistence type="inferred from homology"/>
<dbReference type="InterPro" id="IPR025705">
    <property type="entry name" value="Beta_hexosaminidase_sua/sub"/>
</dbReference>
<sequence length="419" mass="48006">MDLELSIFLDAAFCLSRKQISELYERLLGKKVRFVSDSEEAKVVMKRSSGSSALFSIESVAPLLLSADNENGAFQGLMYVARSLRLGKECECGSKIPKISERIIMLDIGRKYFTPNFLRRLLEEMALFGFNYLQLHFSEDTGLGIESKKYPELNSKKTLSQKEVRKLIEDAAELSIEIIPDLDTPGHMTHILKEHPGWQLKELTSQGISSVSSVMDVTNEAAIAFTFSLYQEYIALFTGCRYFHIGADEFADFDHFECYPALADRGQEEFEGYVNSVAALVRQAGFIPRVWNDAFFRKNRTSTLSKELEITYWTRWQKEMAPVQTFLDEGYSVINFNDNYLYYVLGENAGYSYPTAQKIKEEWQPDLFASEQKVKTEHQEQIKGAALAIWCDKPEAKEEETIFLEVVQLMAAFSEHFYQ</sequence>
<reference evidence="6" key="3">
    <citation type="submission" date="2024-03" db="EMBL/GenBank/DDBJ databases">
        <title>The Genome Sequence of Enterococcus sp. DIV0238c.</title>
        <authorList>
            <consortium name="The Broad Institute Genomics Platform"/>
            <consortium name="The Broad Institute Microbial Omics Core"/>
            <consortium name="The Broad Institute Genomic Center for Infectious Diseases"/>
            <person name="Earl A."/>
            <person name="Manson A."/>
            <person name="Gilmore M."/>
            <person name="Schwartman J."/>
            <person name="Shea T."/>
            <person name="Abouelleil A."/>
            <person name="Cao P."/>
            <person name="Chapman S."/>
            <person name="Cusick C."/>
            <person name="Young S."/>
            <person name="Neafsey D."/>
            <person name="Nusbaum C."/>
            <person name="Birren B."/>
        </authorList>
    </citation>
    <scope>NUCLEOTIDE SEQUENCE</scope>
    <source>
        <strain evidence="6">9D6_DIV0238</strain>
    </source>
</reference>
<dbReference type="GO" id="GO:0005975">
    <property type="term" value="P:carbohydrate metabolic process"/>
    <property type="evidence" value="ECO:0007669"/>
    <property type="project" value="InterPro"/>
</dbReference>
<evidence type="ECO:0000256" key="1">
    <source>
        <dbReference type="ARBA" id="ARBA00006285"/>
    </source>
</evidence>
<reference evidence="6" key="2">
    <citation type="submission" date="2017-05" db="EMBL/GenBank/DDBJ databases">
        <authorList>
            <consortium name="The Broad Institute Genomics Platform"/>
            <consortium name="The Broad Institute Genomic Center for Infectious Diseases"/>
            <person name="Earl A."/>
            <person name="Manson A."/>
            <person name="Schwartman J."/>
            <person name="Gilmore M."/>
            <person name="Abouelleil A."/>
            <person name="Cao P."/>
            <person name="Chapman S."/>
            <person name="Cusick C."/>
            <person name="Shea T."/>
            <person name="Young S."/>
            <person name="Neafsey D."/>
            <person name="Nusbaum C."/>
            <person name="Birren B."/>
        </authorList>
    </citation>
    <scope>NUCLEOTIDE SEQUENCE</scope>
    <source>
        <strain evidence="6">9D6_DIV0238</strain>
    </source>
</reference>
<dbReference type="Gene3D" id="3.20.20.80">
    <property type="entry name" value="Glycosidases"/>
    <property type="match status" value="1"/>
</dbReference>
<accession>A0A200J083</accession>
<comment type="similarity">
    <text evidence="1">Belongs to the glycosyl hydrolase 20 family.</text>
</comment>
<evidence type="ECO:0000313" key="7">
    <source>
        <dbReference type="Proteomes" id="UP000196151"/>
    </source>
</evidence>
<dbReference type="GO" id="GO:0004563">
    <property type="term" value="F:beta-N-acetylhexosaminidase activity"/>
    <property type="evidence" value="ECO:0007669"/>
    <property type="project" value="InterPro"/>
</dbReference>
<evidence type="ECO:0000313" key="5">
    <source>
        <dbReference type="EMBL" id="OUZ30646.1"/>
    </source>
</evidence>
<feature type="domain" description="Glycoside hydrolase family 20 catalytic" evidence="4">
    <location>
        <begin position="102"/>
        <end position="394"/>
    </location>
</feature>
<reference evidence="5" key="1">
    <citation type="submission" date="2017-05" db="EMBL/GenBank/DDBJ databases">
        <title>The Genome Sequence of Enterococcus sp. 9D6_DIV0238.</title>
        <authorList>
            <consortium name="The Broad Institute Genomics Platform"/>
            <consortium name="The Broad Institute Genomic Center for Infectious Diseases"/>
            <person name="Earl A."/>
            <person name="Manson A."/>
            <person name="Schwartman J."/>
            <person name="Gilmore M."/>
            <person name="Abouelleil A."/>
            <person name="Cao P."/>
            <person name="Chapman S."/>
            <person name="Cusick C."/>
            <person name="Shea T."/>
            <person name="Young S."/>
            <person name="Neafsey D."/>
            <person name="Nusbaum C."/>
            <person name="Birren B."/>
        </authorList>
    </citation>
    <scope>NUCLEOTIDE SEQUENCE [LARGE SCALE GENOMIC DNA]</scope>
    <source>
        <strain evidence="5">9D6_DIV0238</strain>
    </source>
</reference>
<keyword evidence="2" id="KW-0378">Hydrolase</keyword>
<dbReference type="RefSeq" id="WP_087641983.1">
    <property type="nucleotide sequence ID" value="NZ_CP147246.1"/>
</dbReference>
<evidence type="ECO:0000313" key="6">
    <source>
        <dbReference type="EMBL" id="WYJ94735.1"/>
    </source>
</evidence>
<evidence type="ECO:0000259" key="4">
    <source>
        <dbReference type="Pfam" id="PF00728"/>
    </source>
</evidence>
<evidence type="ECO:0000256" key="2">
    <source>
        <dbReference type="ARBA" id="ARBA00022801"/>
    </source>
</evidence>
<dbReference type="CDD" id="cd06564">
    <property type="entry name" value="GH20_DspB_LnbB-like"/>
    <property type="match status" value="1"/>
</dbReference>
<dbReference type="InterPro" id="IPR015883">
    <property type="entry name" value="Glyco_hydro_20_cat"/>
</dbReference>
<dbReference type="AlphaFoldDB" id="A0A200J083"/>
<dbReference type="Pfam" id="PF00728">
    <property type="entry name" value="Glyco_hydro_20"/>
    <property type="match status" value="1"/>
</dbReference>
<protein>
    <submittedName>
        <fullName evidence="6">Hexosaminidase</fullName>
    </submittedName>
</protein>
<dbReference type="PANTHER" id="PTHR43678">
    <property type="entry name" value="PUTATIVE (AFU_ORTHOLOGUE AFUA_2G00640)-RELATED"/>
    <property type="match status" value="1"/>
</dbReference>
<dbReference type="PANTHER" id="PTHR43678:SF1">
    <property type="entry name" value="BETA-N-ACETYLHEXOSAMINIDASE"/>
    <property type="match status" value="1"/>
</dbReference>
<dbReference type="Proteomes" id="UP000196151">
    <property type="component" value="Chromosome"/>
</dbReference>
<organism evidence="5">
    <name type="scientific">Candidatus Enterococcus dunnyi</name>
    <dbReference type="NCBI Taxonomy" id="1834192"/>
    <lineage>
        <taxon>Bacteria</taxon>
        <taxon>Bacillati</taxon>
        <taxon>Bacillota</taxon>
        <taxon>Bacilli</taxon>
        <taxon>Lactobacillales</taxon>
        <taxon>Enterococcaceae</taxon>
        <taxon>Enterococcus</taxon>
    </lineage>
</organism>
<name>A0A200J083_9ENTE</name>
<dbReference type="PRINTS" id="PR00738">
    <property type="entry name" value="GLHYDRLASE20"/>
</dbReference>
<dbReference type="OrthoDB" id="1098018at2"/>
<keyword evidence="7" id="KW-1185">Reference proteome</keyword>
<dbReference type="InterPro" id="IPR017853">
    <property type="entry name" value="GH"/>
</dbReference>
<feature type="active site" description="Proton donor" evidence="3">
    <location>
        <position position="249"/>
    </location>
</feature>
<dbReference type="EMBL" id="CP147246">
    <property type="protein sequence ID" value="WYJ94735.1"/>
    <property type="molecule type" value="Genomic_DNA"/>
</dbReference>
<gene>
    <name evidence="6" type="ORF">A5889_002248</name>
    <name evidence="5" type="ORF">A5889_002934</name>
</gene>
<dbReference type="SUPFAM" id="SSF51445">
    <property type="entry name" value="(Trans)glycosidases"/>
    <property type="match status" value="1"/>
</dbReference>
<evidence type="ECO:0000256" key="3">
    <source>
        <dbReference type="PIRSR" id="PIRSR625705-1"/>
    </source>
</evidence>
<dbReference type="InterPro" id="IPR052764">
    <property type="entry name" value="GH20_Enzymes"/>
</dbReference>
<dbReference type="EMBL" id="NIBQ01000003">
    <property type="protein sequence ID" value="OUZ30646.1"/>
    <property type="molecule type" value="Genomic_DNA"/>
</dbReference>